<protein>
    <submittedName>
        <fullName evidence="1">Uncharacterized protein</fullName>
    </submittedName>
</protein>
<evidence type="ECO:0000313" key="2">
    <source>
        <dbReference type="Proteomes" id="UP000887458"/>
    </source>
</evidence>
<reference evidence="1 2" key="1">
    <citation type="journal article" date="2018" name="J. Allergy Clin. Immunol.">
        <title>High-quality assembly of Dermatophagoides pteronyssinus genome and transcriptome reveals a wide range of novel allergens.</title>
        <authorList>
            <person name="Liu X.Y."/>
            <person name="Yang K.Y."/>
            <person name="Wang M.Q."/>
            <person name="Kwok J.S."/>
            <person name="Zeng X."/>
            <person name="Yang Z."/>
            <person name="Xiao X.J."/>
            <person name="Lau C.P."/>
            <person name="Li Y."/>
            <person name="Huang Z.M."/>
            <person name="Ba J.G."/>
            <person name="Yim A.K."/>
            <person name="Ouyang C.Y."/>
            <person name="Ngai S.M."/>
            <person name="Chan T.F."/>
            <person name="Leung E.L."/>
            <person name="Liu L."/>
            <person name="Liu Z.G."/>
            <person name="Tsui S.K."/>
        </authorList>
    </citation>
    <scope>NUCLEOTIDE SEQUENCE [LARGE SCALE GENOMIC DNA]</scope>
    <source>
        <strain evidence="1">Derp</strain>
    </source>
</reference>
<proteinExistence type="predicted"/>
<dbReference type="EMBL" id="NJHN03000099">
    <property type="protein sequence ID" value="KAH9415148.1"/>
    <property type="molecule type" value="Genomic_DNA"/>
</dbReference>
<accession>A0ABQ8IXV0</accession>
<keyword evidence="2" id="KW-1185">Reference proteome</keyword>
<organism evidence="1 2">
    <name type="scientific">Dermatophagoides pteronyssinus</name>
    <name type="common">European house dust mite</name>
    <dbReference type="NCBI Taxonomy" id="6956"/>
    <lineage>
        <taxon>Eukaryota</taxon>
        <taxon>Metazoa</taxon>
        <taxon>Ecdysozoa</taxon>
        <taxon>Arthropoda</taxon>
        <taxon>Chelicerata</taxon>
        <taxon>Arachnida</taxon>
        <taxon>Acari</taxon>
        <taxon>Acariformes</taxon>
        <taxon>Sarcoptiformes</taxon>
        <taxon>Astigmata</taxon>
        <taxon>Psoroptidia</taxon>
        <taxon>Analgoidea</taxon>
        <taxon>Pyroglyphidae</taxon>
        <taxon>Dermatophagoidinae</taxon>
        <taxon>Dermatophagoides</taxon>
    </lineage>
</organism>
<gene>
    <name evidence="1" type="ORF">DERP_006238</name>
</gene>
<reference evidence="1 2" key="2">
    <citation type="journal article" date="2022" name="Mol. Biol. Evol.">
        <title>Comparative Genomics Reveals Insights into the Divergent Evolution of Astigmatic Mites and Household Pest Adaptations.</title>
        <authorList>
            <person name="Xiong Q."/>
            <person name="Wan A.T."/>
            <person name="Liu X."/>
            <person name="Fung C.S."/>
            <person name="Xiao X."/>
            <person name="Malainual N."/>
            <person name="Hou J."/>
            <person name="Wang L."/>
            <person name="Wang M."/>
            <person name="Yang K.Y."/>
            <person name="Cui Y."/>
            <person name="Leung E.L."/>
            <person name="Nong W."/>
            <person name="Shin S.K."/>
            <person name="Au S.W."/>
            <person name="Jeong K.Y."/>
            <person name="Chew F.T."/>
            <person name="Hui J.H."/>
            <person name="Leung T.F."/>
            <person name="Tungtrongchitr A."/>
            <person name="Zhong N."/>
            <person name="Liu Z."/>
            <person name="Tsui S.K."/>
        </authorList>
    </citation>
    <scope>NUCLEOTIDE SEQUENCE [LARGE SCALE GENOMIC DNA]</scope>
    <source>
        <strain evidence="1">Derp</strain>
    </source>
</reference>
<dbReference type="Proteomes" id="UP000887458">
    <property type="component" value="Unassembled WGS sequence"/>
</dbReference>
<name>A0ABQ8IXV0_DERPT</name>
<sequence length="140" mass="15326">MKKISITAGNGDSTVNTPSFDKLERINSGFVPFVLTTISSGAYCVTSKRNFNTLLPSGESCTNGELISSNQCVVFVDGAELSNSRPNERCVVELLFAVDDDKFEPKNVRSRSINCVRNLFISSSIFFISSSNLVRIELNS</sequence>
<evidence type="ECO:0000313" key="1">
    <source>
        <dbReference type="EMBL" id="KAH9415148.1"/>
    </source>
</evidence>
<comment type="caution">
    <text evidence="1">The sequence shown here is derived from an EMBL/GenBank/DDBJ whole genome shotgun (WGS) entry which is preliminary data.</text>
</comment>